<accession>A0A540LG80</accession>
<protein>
    <submittedName>
        <fullName evidence="1">Uncharacterized protein</fullName>
    </submittedName>
</protein>
<dbReference type="EMBL" id="VIEB01000596">
    <property type="protein sequence ID" value="TQD85460.1"/>
    <property type="molecule type" value="Genomic_DNA"/>
</dbReference>
<comment type="caution">
    <text evidence="1">The sequence shown here is derived from an EMBL/GenBank/DDBJ whole genome shotgun (WGS) entry which is preliminary data.</text>
</comment>
<evidence type="ECO:0000313" key="2">
    <source>
        <dbReference type="Proteomes" id="UP000315295"/>
    </source>
</evidence>
<name>A0A540LG80_MALBA</name>
<reference evidence="1 2" key="1">
    <citation type="journal article" date="2019" name="G3 (Bethesda)">
        <title>Sequencing of a Wild Apple (Malus baccata) Genome Unravels the Differences Between Cultivated and Wild Apple Species Regarding Disease Resistance and Cold Tolerance.</title>
        <authorList>
            <person name="Chen X."/>
        </authorList>
    </citation>
    <scope>NUCLEOTIDE SEQUENCE [LARGE SCALE GENOMIC DNA]</scope>
    <source>
        <strain evidence="2">cv. Shandingzi</strain>
        <tissue evidence="1">Leaves</tissue>
    </source>
</reference>
<gene>
    <name evidence="1" type="ORF">C1H46_028983</name>
</gene>
<keyword evidence="2" id="KW-1185">Reference proteome</keyword>
<proteinExistence type="predicted"/>
<dbReference type="Proteomes" id="UP000315295">
    <property type="component" value="Unassembled WGS sequence"/>
</dbReference>
<organism evidence="1 2">
    <name type="scientific">Malus baccata</name>
    <name type="common">Siberian crab apple</name>
    <name type="synonym">Pyrus baccata</name>
    <dbReference type="NCBI Taxonomy" id="106549"/>
    <lineage>
        <taxon>Eukaryota</taxon>
        <taxon>Viridiplantae</taxon>
        <taxon>Streptophyta</taxon>
        <taxon>Embryophyta</taxon>
        <taxon>Tracheophyta</taxon>
        <taxon>Spermatophyta</taxon>
        <taxon>Magnoliopsida</taxon>
        <taxon>eudicotyledons</taxon>
        <taxon>Gunneridae</taxon>
        <taxon>Pentapetalae</taxon>
        <taxon>rosids</taxon>
        <taxon>fabids</taxon>
        <taxon>Rosales</taxon>
        <taxon>Rosaceae</taxon>
        <taxon>Amygdaloideae</taxon>
        <taxon>Maleae</taxon>
        <taxon>Malus</taxon>
    </lineage>
</organism>
<evidence type="ECO:0000313" key="1">
    <source>
        <dbReference type="EMBL" id="TQD85460.1"/>
    </source>
</evidence>
<sequence>MLTLLLRTQTGDKAHQRDEIAVRRQRFTIFAAIVFEVTELPRGRQGRLDHLALPSGHIGAA</sequence>
<dbReference type="AlphaFoldDB" id="A0A540LG80"/>